<dbReference type="Pfam" id="PF00857">
    <property type="entry name" value="Isochorismatase"/>
    <property type="match status" value="1"/>
</dbReference>
<sequence>MLHLALKFPSLHYLAPDAAFSSTLSPQRTTPSRRVLLALNQQVGWVADPPQGIPSAHASAEQAPRIIHFRNCREAGNPDEEGTPSCELLNPLLPGEVMFDKRKTNAFSGTTLGKLVSPDTEVVLVGLMSEHSVKATRWSNSGGNELQTSVQGFSKVSQGSI</sequence>
<name>A0A8H6XF16_9AGAR</name>
<evidence type="ECO:0000259" key="2">
    <source>
        <dbReference type="Pfam" id="PF00857"/>
    </source>
</evidence>
<accession>A0A8H6XF16</accession>
<dbReference type="Gene3D" id="3.40.50.850">
    <property type="entry name" value="Isochorismatase-like"/>
    <property type="match status" value="1"/>
</dbReference>
<feature type="domain" description="Isochorismatase-like" evidence="2">
    <location>
        <begin position="61"/>
        <end position="136"/>
    </location>
</feature>
<comment type="caution">
    <text evidence="3">The sequence shown here is derived from an EMBL/GenBank/DDBJ whole genome shotgun (WGS) entry which is preliminary data.</text>
</comment>
<dbReference type="InterPro" id="IPR000868">
    <property type="entry name" value="Isochorismatase-like_dom"/>
</dbReference>
<dbReference type="EMBL" id="JACAZI010000020">
    <property type="protein sequence ID" value="KAF7339215.1"/>
    <property type="molecule type" value="Genomic_DNA"/>
</dbReference>
<gene>
    <name evidence="3" type="ORF">MVEN_01998900</name>
</gene>
<keyword evidence="3" id="KW-0378">Hydrolase</keyword>
<comment type="similarity">
    <text evidence="1">Belongs to the isochorismatase family.</text>
</comment>
<dbReference type="GO" id="GO:0016787">
    <property type="term" value="F:hydrolase activity"/>
    <property type="evidence" value="ECO:0007669"/>
    <property type="project" value="UniProtKB-KW"/>
</dbReference>
<dbReference type="AlphaFoldDB" id="A0A8H6XF16"/>
<proteinExistence type="inferred from homology"/>
<dbReference type="OrthoDB" id="167809at2759"/>
<dbReference type="Proteomes" id="UP000620124">
    <property type="component" value="Unassembled WGS sequence"/>
</dbReference>
<organism evidence="3 4">
    <name type="scientific">Mycena venus</name>
    <dbReference type="NCBI Taxonomy" id="2733690"/>
    <lineage>
        <taxon>Eukaryota</taxon>
        <taxon>Fungi</taxon>
        <taxon>Dikarya</taxon>
        <taxon>Basidiomycota</taxon>
        <taxon>Agaricomycotina</taxon>
        <taxon>Agaricomycetes</taxon>
        <taxon>Agaricomycetidae</taxon>
        <taxon>Agaricales</taxon>
        <taxon>Marasmiineae</taxon>
        <taxon>Mycenaceae</taxon>
        <taxon>Mycena</taxon>
    </lineage>
</organism>
<protein>
    <submittedName>
        <fullName evidence="3">Isochorismatase hydrolase</fullName>
    </submittedName>
</protein>
<evidence type="ECO:0000256" key="1">
    <source>
        <dbReference type="ARBA" id="ARBA00006336"/>
    </source>
</evidence>
<reference evidence="3" key="1">
    <citation type="submission" date="2020-05" db="EMBL/GenBank/DDBJ databases">
        <title>Mycena genomes resolve the evolution of fungal bioluminescence.</title>
        <authorList>
            <person name="Tsai I.J."/>
        </authorList>
    </citation>
    <scope>NUCLEOTIDE SEQUENCE</scope>
    <source>
        <strain evidence="3">CCC161011</strain>
    </source>
</reference>
<dbReference type="SUPFAM" id="SSF52499">
    <property type="entry name" value="Isochorismatase-like hydrolases"/>
    <property type="match status" value="1"/>
</dbReference>
<keyword evidence="4" id="KW-1185">Reference proteome</keyword>
<evidence type="ECO:0000313" key="4">
    <source>
        <dbReference type="Proteomes" id="UP000620124"/>
    </source>
</evidence>
<dbReference type="InterPro" id="IPR036380">
    <property type="entry name" value="Isochorismatase-like_sf"/>
</dbReference>
<evidence type="ECO:0000313" key="3">
    <source>
        <dbReference type="EMBL" id="KAF7339215.1"/>
    </source>
</evidence>